<name>A0A1Y4VWM5_9LACO</name>
<dbReference type="Proteomes" id="UP000195859">
    <property type="component" value="Unassembled WGS sequence"/>
</dbReference>
<comment type="caution">
    <text evidence="2">The sequence shown here is derived from an EMBL/GenBank/DDBJ whole genome shotgun (WGS) entry which is preliminary data.</text>
</comment>
<dbReference type="AlphaFoldDB" id="A0A1Y4VWM5"/>
<dbReference type="EMBL" id="NFLS01000039">
    <property type="protein sequence ID" value="OUQ54443.1"/>
    <property type="molecule type" value="Genomic_DNA"/>
</dbReference>
<keyword evidence="4" id="KW-1185">Reference proteome</keyword>
<gene>
    <name evidence="2" type="ORF">B5E44_09425</name>
    <name evidence="1" type="ORF">B5E59_09495</name>
</gene>
<evidence type="ECO:0000313" key="2">
    <source>
        <dbReference type="EMBL" id="OUQ74540.1"/>
    </source>
</evidence>
<dbReference type="EMBL" id="NFLZ01000036">
    <property type="protein sequence ID" value="OUQ74540.1"/>
    <property type="molecule type" value="Genomic_DNA"/>
</dbReference>
<organism evidence="2 3">
    <name type="scientific">Lactobacillus gallinarum</name>
    <dbReference type="NCBI Taxonomy" id="52242"/>
    <lineage>
        <taxon>Bacteria</taxon>
        <taxon>Bacillati</taxon>
        <taxon>Bacillota</taxon>
        <taxon>Bacilli</taxon>
        <taxon>Lactobacillales</taxon>
        <taxon>Lactobacillaceae</taxon>
        <taxon>Lactobacillus</taxon>
    </lineage>
</organism>
<evidence type="ECO:0000313" key="4">
    <source>
        <dbReference type="Proteomes" id="UP000196293"/>
    </source>
</evidence>
<evidence type="ECO:0008006" key="5">
    <source>
        <dbReference type="Google" id="ProtNLM"/>
    </source>
</evidence>
<proteinExistence type="predicted"/>
<reference evidence="2" key="2">
    <citation type="journal article" date="2018" name="BMC Genomics">
        <title>Whole genome sequencing and function prediction of 133 gut anaerobes isolated from chicken caecum in pure cultures.</title>
        <authorList>
            <person name="Medvecky M."/>
            <person name="Cejkova D."/>
            <person name="Polansky O."/>
            <person name="Karasova D."/>
            <person name="Kubasova T."/>
            <person name="Cizek A."/>
            <person name="Rychlik I."/>
        </authorList>
    </citation>
    <scope>NUCLEOTIDE SEQUENCE</scope>
    <source>
        <strain evidence="2">An101</strain>
        <strain evidence="1">An115</strain>
    </source>
</reference>
<evidence type="ECO:0000313" key="3">
    <source>
        <dbReference type="Proteomes" id="UP000195859"/>
    </source>
</evidence>
<reference evidence="3 4" key="1">
    <citation type="submission" date="2017-04" db="EMBL/GenBank/DDBJ databases">
        <title>Function of individual gut microbiota members based on whole genome sequencing of pure cultures obtained from chicken caecum.</title>
        <authorList>
            <person name="Medvecky M."/>
            <person name="Cejkova D."/>
            <person name="Polansky O."/>
            <person name="Karasova D."/>
            <person name="Kubasova T."/>
            <person name="Cizek A."/>
            <person name="Rychlik I."/>
        </authorList>
    </citation>
    <scope>NUCLEOTIDE SEQUENCE [LARGE SCALE GENOMIC DNA]</scope>
    <source>
        <strain evidence="3">An101</strain>
        <strain evidence="4">An115</strain>
    </source>
</reference>
<sequence>MVLKVKNKEICLIITGCISPVKQNYLVLTNVNERLKQYIKSIRYYIEETDFQKIIFCDNSNYNYDHKDDIYNIARSKGKKFEWLSFSGNTQKIVSFGKGYGEGEIIKYVLKNSTLIKSSSYFAKVTGRLIITNINSILKNINLKSYDILMNADIYRKHGIDTRFYIINKYVYLHKYVNIFTKVNDNAIPPLALEDIFFLETKLNKKWSNIFPFPRFVGISGGNGRNYTNESKNKLKFLDFLCKRNFLKKSSFIYYYIFGILKK</sequence>
<accession>A0A1Y4VWM5</accession>
<dbReference type="Proteomes" id="UP000196293">
    <property type="component" value="Unassembled WGS sequence"/>
</dbReference>
<protein>
    <recommendedName>
        <fullName evidence="5">Glycosyltransferase 2-like domain-containing protein</fullName>
    </recommendedName>
</protein>
<evidence type="ECO:0000313" key="1">
    <source>
        <dbReference type="EMBL" id="OUQ54443.1"/>
    </source>
</evidence>